<reference evidence="2" key="1">
    <citation type="journal article" date="2023" name="PhytoFront">
        <title>Draft Genome Resources of Seven Strains of Tilletia horrida, Causal Agent of Kernel Smut of Rice.</title>
        <authorList>
            <person name="Khanal S."/>
            <person name="Antony Babu S."/>
            <person name="Zhou X.G."/>
        </authorList>
    </citation>
    <scope>NUCLEOTIDE SEQUENCE</scope>
    <source>
        <strain evidence="2">TX6</strain>
    </source>
</reference>
<gene>
    <name evidence="2" type="ORF">OC846_001784</name>
</gene>
<organism evidence="2 3">
    <name type="scientific">Tilletia horrida</name>
    <dbReference type="NCBI Taxonomy" id="155126"/>
    <lineage>
        <taxon>Eukaryota</taxon>
        <taxon>Fungi</taxon>
        <taxon>Dikarya</taxon>
        <taxon>Basidiomycota</taxon>
        <taxon>Ustilaginomycotina</taxon>
        <taxon>Exobasidiomycetes</taxon>
        <taxon>Tilletiales</taxon>
        <taxon>Tilletiaceae</taxon>
        <taxon>Tilletia</taxon>
    </lineage>
</organism>
<accession>A0AAN6GT29</accession>
<dbReference type="EMBL" id="JAPDMZ010000029">
    <property type="protein sequence ID" value="KAK0555271.1"/>
    <property type="molecule type" value="Genomic_DNA"/>
</dbReference>
<proteinExistence type="predicted"/>
<keyword evidence="3" id="KW-1185">Reference proteome</keyword>
<evidence type="ECO:0000256" key="1">
    <source>
        <dbReference type="SAM" id="MobiDB-lite"/>
    </source>
</evidence>
<protein>
    <submittedName>
        <fullName evidence="2">Uncharacterized protein</fullName>
    </submittedName>
</protein>
<dbReference type="SUPFAM" id="SSF52047">
    <property type="entry name" value="RNI-like"/>
    <property type="match status" value="1"/>
</dbReference>
<dbReference type="InterPro" id="IPR032675">
    <property type="entry name" value="LRR_dom_sf"/>
</dbReference>
<evidence type="ECO:0000313" key="3">
    <source>
        <dbReference type="Proteomes" id="UP001176517"/>
    </source>
</evidence>
<name>A0AAN6GT29_9BASI</name>
<dbReference type="Proteomes" id="UP001176517">
    <property type="component" value="Unassembled WGS sequence"/>
</dbReference>
<dbReference type="Gene3D" id="3.80.10.10">
    <property type="entry name" value="Ribonuclease Inhibitor"/>
    <property type="match status" value="1"/>
</dbReference>
<dbReference type="AlphaFoldDB" id="A0AAN6GT29"/>
<sequence length="618" mass="70942">MEPWNCASERVWHTPELVQLILPHLARERIDLLAISRVNRALRAMALPFLVHNLDINLSRLRPYNILFARHPHLAQHVRFVRIIDDFSATEFKHRDHSRSSKEWTSQREDTPLEDDPHAEPQLWTLNSFIRDNCPNARIDITAGVHSVDGVDAALIQPGIKEKIIAMRWIAGHSFTNDEERWNDQNTVHTRQYKAVAKAIVDVVRAQRESDVKLMSIQVNEHQFDSPDESMLMRELWHGITDIPPAFIRSVSINVSGLIDDYPSECVIFEYDWARLRRLTVDVGPEQDNLAAREEFDLDVDSWISRHPQLEHLDIYCWSHVAPLSLQNELPNLKSVSLRGCEPGPIGAFLLQHGHKLVDLELPKVVTGGGLTDVIGPDVQLPNLRILRASPRVAAALIDSRRAPQLAQIEFRQVQVYQELMIDEWILPNSEAAQSITCLDIELAGQTLEEALRGMAYTIFDSDRFPSLVELSLCSTHPIVADASFDAIKHLRTILEELRPLESLRALRIEEKLIQPFPATADLIQFQAILRPPKLEYLSWHSPDYNRTQYFRISHHQTDSRSMQVQGFSFYTLRLRRLPASFRAHITEEGEWIEPGKLRHANIIFDHTQSPPRLPLQA</sequence>
<evidence type="ECO:0000313" key="2">
    <source>
        <dbReference type="EMBL" id="KAK0555271.1"/>
    </source>
</evidence>
<feature type="region of interest" description="Disordered" evidence="1">
    <location>
        <begin position="98"/>
        <end position="117"/>
    </location>
</feature>
<comment type="caution">
    <text evidence="2">The sequence shown here is derived from an EMBL/GenBank/DDBJ whole genome shotgun (WGS) entry which is preliminary data.</text>
</comment>